<dbReference type="Pfam" id="PF20420">
    <property type="entry name" value="DUF6702"/>
    <property type="match status" value="1"/>
</dbReference>
<dbReference type="InterPro" id="IPR046525">
    <property type="entry name" value="DUF6702"/>
</dbReference>
<evidence type="ECO:0000313" key="1">
    <source>
        <dbReference type="EMBL" id="SMO36214.1"/>
    </source>
</evidence>
<organism evidence="1 2">
    <name type="scientific">Pedobacter westerhofensis</name>
    <dbReference type="NCBI Taxonomy" id="425512"/>
    <lineage>
        <taxon>Bacteria</taxon>
        <taxon>Pseudomonadati</taxon>
        <taxon>Bacteroidota</taxon>
        <taxon>Sphingobacteriia</taxon>
        <taxon>Sphingobacteriales</taxon>
        <taxon>Sphingobacteriaceae</taxon>
        <taxon>Pedobacter</taxon>
    </lineage>
</organism>
<protein>
    <submittedName>
        <fullName evidence="1">Uncharacterized protein</fullName>
    </submittedName>
</protein>
<keyword evidence="2" id="KW-1185">Reference proteome</keyword>
<dbReference type="EMBL" id="FXTN01000001">
    <property type="protein sequence ID" value="SMO36214.1"/>
    <property type="molecule type" value="Genomic_DNA"/>
</dbReference>
<reference evidence="1 2" key="1">
    <citation type="submission" date="2017-05" db="EMBL/GenBank/DDBJ databases">
        <authorList>
            <person name="Varghese N."/>
            <person name="Submissions S."/>
        </authorList>
    </citation>
    <scope>NUCLEOTIDE SEQUENCE [LARGE SCALE GENOMIC DNA]</scope>
    <source>
        <strain evidence="1 2">DSM 19036</strain>
    </source>
</reference>
<accession>A0A521AN08</accession>
<dbReference type="RefSeq" id="WP_142526415.1">
    <property type="nucleotide sequence ID" value="NZ_CBCSJO010000002.1"/>
</dbReference>
<gene>
    <name evidence="1" type="ORF">SAMN06265348_101317</name>
</gene>
<name>A0A521AN08_9SPHI</name>
<dbReference type="Proteomes" id="UP000320300">
    <property type="component" value="Unassembled WGS sequence"/>
</dbReference>
<sequence>MMPFLHQSLLICYLILGAVKPSGPILEESAGRHPLHLSSTELNCNPKTNTVEISCRIFTDDFEDLLAKNYKVKPDLSSAARHKEMEVLVGRYMASHLSIAANGRPLRLSYMGFENDKEAVIIYLESARVTGLRKMETTSTVLYDLFDDQINIFHVTFNGNRKSSKLTYPENKLLSSF</sequence>
<dbReference type="AlphaFoldDB" id="A0A521AN08"/>
<evidence type="ECO:0000313" key="2">
    <source>
        <dbReference type="Proteomes" id="UP000320300"/>
    </source>
</evidence>
<proteinExistence type="predicted"/>
<dbReference type="OrthoDB" id="5735516at2"/>